<dbReference type="PRINTS" id="PR01438">
    <property type="entry name" value="UNVRSLSTRESS"/>
</dbReference>
<protein>
    <submittedName>
        <fullName evidence="3">Nucleotide-binding universal stress UspA family protein</fullName>
    </submittedName>
</protein>
<gene>
    <name evidence="3" type="ORF">FHS27_005313</name>
</gene>
<dbReference type="PANTHER" id="PTHR46268">
    <property type="entry name" value="STRESS RESPONSE PROTEIN NHAX"/>
    <property type="match status" value="1"/>
</dbReference>
<dbReference type="InterPro" id="IPR006015">
    <property type="entry name" value="Universal_stress_UspA"/>
</dbReference>
<evidence type="ECO:0000256" key="1">
    <source>
        <dbReference type="ARBA" id="ARBA00008791"/>
    </source>
</evidence>
<sequence length="289" mass="31315">MSKPARFILHPTDFSTESSVALAHAVRIAVNNKATLDLLHVETDPAAYGDDQDDVPVEDWNQFPSIRTMLETWGLIASGDARSDVTDLGIEISEVVSYGSDVPDAIAEYCQQRPIDMVVLSTAGRDGFASLLIPSTAERVADKVSNLSIPTLFVPKHSRGCVDVETGRVTMNHVLVPVDHEPDAEEAVERGLRAMAAFGDEQADMTLLHVGAESEFPHVEISGTSRNVRRISQQGDPATEILSFARDAKVNLIIMVTDGEQGLLDVLRGTTTEKVLRHAPCPVLAIPAR</sequence>
<reference evidence="3 4" key="1">
    <citation type="submission" date="2020-08" db="EMBL/GenBank/DDBJ databases">
        <title>Genomic Encyclopedia of Type Strains, Phase III (KMG-III): the genomes of soil and plant-associated and newly described type strains.</title>
        <authorList>
            <person name="Whitman W."/>
        </authorList>
    </citation>
    <scope>NUCLEOTIDE SEQUENCE [LARGE SCALE GENOMIC DNA]</scope>
    <source>
        <strain evidence="3 4">CECT 8075</strain>
    </source>
</reference>
<dbReference type="PANTHER" id="PTHR46268:SF6">
    <property type="entry name" value="UNIVERSAL STRESS PROTEIN UP12"/>
    <property type="match status" value="1"/>
</dbReference>
<keyword evidence="4" id="KW-1185">Reference proteome</keyword>
<comment type="caution">
    <text evidence="3">The sequence shown here is derived from an EMBL/GenBank/DDBJ whole genome shotgun (WGS) entry which is preliminary data.</text>
</comment>
<dbReference type="EMBL" id="JACHXU010000024">
    <property type="protein sequence ID" value="MBB3209473.1"/>
    <property type="molecule type" value="Genomic_DNA"/>
</dbReference>
<evidence type="ECO:0000313" key="4">
    <source>
        <dbReference type="Proteomes" id="UP000536179"/>
    </source>
</evidence>
<dbReference type="SUPFAM" id="SSF52402">
    <property type="entry name" value="Adenine nucleotide alpha hydrolases-like"/>
    <property type="match status" value="2"/>
</dbReference>
<organism evidence="3 4">
    <name type="scientific">Aporhodopirellula rubra</name>
    <dbReference type="NCBI Taxonomy" id="980271"/>
    <lineage>
        <taxon>Bacteria</taxon>
        <taxon>Pseudomonadati</taxon>
        <taxon>Planctomycetota</taxon>
        <taxon>Planctomycetia</taxon>
        <taxon>Pirellulales</taxon>
        <taxon>Pirellulaceae</taxon>
        <taxon>Aporhodopirellula</taxon>
    </lineage>
</organism>
<name>A0A7W5E4I5_9BACT</name>
<dbReference type="CDD" id="cd00293">
    <property type="entry name" value="USP-like"/>
    <property type="match status" value="2"/>
</dbReference>
<dbReference type="Proteomes" id="UP000536179">
    <property type="component" value="Unassembled WGS sequence"/>
</dbReference>
<dbReference type="Gene3D" id="3.40.50.620">
    <property type="entry name" value="HUPs"/>
    <property type="match status" value="1"/>
</dbReference>
<dbReference type="RefSeq" id="WP_184308115.1">
    <property type="nucleotide sequence ID" value="NZ_JACHXU010000024.1"/>
</dbReference>
<dbReference type="InterPro" id="IPR006016">
    <property type="entry name" value="UspA"/>
</dbReference>
<dbReference type="AlphaFoldDB" id="A0A7W5E4I5"/>
<feature type="domain" description="UspA" evidence="2">
    <location>
        <begin position="226"/>
        <end position="287"/>
    </location>
</feature>
<dbReference type="InterPro" id="IPR014729">
    <property type="entry name" value="Rossmann-like_a/b/a_fold"/>
</dbReference>
<dbReference type="Pfam" id="PF00582">
    <property type="entry name" value="Usp"/>
    <property type="match status" value="2"/>
</dbReference>
<evidence type="ECO:0000259" key="2">
    <source>
        <dbReference type="Pfam" id="PF00582"/>
    </source>
</evidence>
<comment type="similarity">
    <text evidence="1">Belongs to the universal stress protein A family.</text>
</comment>
<evidence type="ECO:0000313" key="3">
    <source>
        <dbReference type="EMBL" id="MBB3209473.1"/>
    </source>
</evidence>
<accession>A0A7W5E4I5</accession>
<feature type="domain" description="UspA" evidence="2">
    <location>
        <begin position="8"/>
        <end position="144"/>
    </location>
</feature>
<dbReference type="Gene3D" id="3.40.50.12370">
    <property type="match status" value="1"/>
</dbReference>
<proteinExistence type="inferred from homology"/>